<dbReference type="PANTHER" id="PTHR43330:SF27">
    <property type="entry name" value="METHIONINE AMINOPEPTIDASE"/>
    <property type="match status" value="1"/>
</dbReference>
<sequence>VKYKNLFTDAALTIGIGKMTDEKNKLINVTKRALELAVNEVKTGNHIGDIGHIIESYVEREGLHVVRILVGHGVGYAVHEEPSIPNYGKMGEGPVLKSGMVLAIEPMVTLGSGEVKLSEDGFGYETVDGSFSAHFEHTVAVTDNGYLVLTK</sequence>
<dbReference type="EMBL" id="PFVS01000105">
    <property type="protein sequence ID" value="PJA82687.1"/>
    <property type="molecule type" value="Genomic_DNA"/>
</dbReference>
<dbReference type="PANTHER" id="PTHR43330">
    <property type="entry name" value="METHIONINE AMINOPEPTIDASE"/>
    <property type="match status" value="1"/>
</dbReference>
<name>A0A2M7Z2Q7_9BACT</name>
<dbReference type="Proteomes" id="UP000230178">
    <property type="component" value="Unassembled WGS sequence"/>
</dbReference>
<keyword evidence="2" id="KW-0645">Protease</keyword>
<accession>A0A2M7Z2Q7</accession>
<dbReference type="GO" id="GO:0005829">
    <property type="term" value="C:cytosol"/>
    <property type="evidence" value="ECO:0007669"/>
    <property type="project" value="TreeGrafter"/>
</dbReference>
<gene>
    <name evidence="2" type="ORF">CO146_02635</name>
</gene>
<dbReference type="PRINTS" id="PR00599">
    <property type="entry name" value="MAPEPTIDASE"/>
</dbReference>
<dbReference type="InterPro" id="IPR001714">
    <property type="entry name" value="Pept_M24_MAP"/>
</dbReference>
<organism evidence="2 3">
    <name type="scientific">Candidatus Nealsonbacteria bacterium CG_4_9_14_3_um_filter_37_29</name>
    <dbReference type="NCBI Taxonomy" id="1974696"/>
    <lineage>
        <taxon>Bacteria</taxon>
        <taxon>Candidatus Nealsoniibacteriota</taxon>
    </lineage>
</organism>
<evidence type="ECO:0000313" key="2">
    <source>
        <dbReference type="EMBL" id="PJA82687.1"/>
    </source>
</evidence>
<evidence type="ECO:0000259" key="1">
    <source>
        <dbReference type="Pfam" id="PF00557"/>
    </source>
</evidence>
<reference evidence="3" key="1">
    <citation type="submission" date="2017-09" db="EMBL/GenBank/DDBJ databases">
        <title>Depth-based differentiation of microbial function through sediment-hosted aquifers and enrichment of novel symbionts in the deep terrestrial subsurface.</title>
        <authorList>
            <person name="Probst A.J."/>
            <person name="Ladd B."/>
            <person name="Jarett J.K."/>
            <person name="Geller-Mcgrath D.E."/>
            <person name="Sieber C.M.K."/>
            <person name="Emerson J.B."/>
            <person name="Anantharaman K."/>
            <person name="Thomas B.C."/>
            <person name="Malmstrom R."/>
            <person name="Stieglmeier M."/>
            <person name="Klingl A."/>
            <person name="Woyke T."/>
            <person name="Ryan C.M."/>
            <person name="Banfield J.F."/>
        </authorList>
    </citation>
    <scope>NUCLEOTIDE SEQUENCE [LARGE SCALE GENOMIC DNA]</scope>
</reference>
<evidence type="ECO:0000313" key="3">
    <source>
        <dbReference type="Proteomes" id="UP000230178"/>
    </source>
</evidence>
<comment type="caution">
    <text evidence="2">The sequence shown here is derived from an EMBL/GenBank/DDBJ whole genome shotgun (WGS) entry which is preliminary data.</text>
</comment>
<dbReference type="SUPFAM" id="SSF55920">
    <property type="entry name" value="Creatinase/aminopeptidase"/>
    <property type="match status" value="1"/>
</dbReference>
<protein>
    <submittedName>
        <fullName evidence="2">Type I methionyl aminopeptidase</fullName>
    </submittedName>
</protein>
<proteinExistence type="predicted"/>
<dbReference type="Gene3D" id="3.90.230.10">
    <property type="entry name" value="Creatinase/methionine aminopeptidase superfamily"/>
    <property type="match status" value="1"/>
</dbReference>
<keyword evidence="2" id="KW-0031">Aminopeptidase</keyword>
<feature type="domain" description="Peptidase M24" evidence="1">
    <location>
        <begin position="2"/>
        <end position="143"/>
    </location>
</feature>
<keyword evidence="2" id="KW-0378">Hydrolase</keyword>
<dbReference type="Pfam" id="PF00557">
    <property type="entry name" value="Peptidase_M24"/>
    <property type="match status" value="1"/>
</dbReference>
<dbReference type="InterPro" id="IPR000994">
    <property type="entry name" value="Pept_M24"/>
</dbReference>
<dbReference type="GO" id="GO:0070006">
    <property type="term" value="F:metalloaminopeptidase activity"/>
    <property type="evidence" value="ECO:0007669"/>
    <property type="project" value="TreeGrafter"/>
</dbReference>
<dbReference type="AlphaFoldDB" id="A0A2M7Z2Q7"/>
<dbReference type="InterPro" id="IPR036005">
    <property type="entry name" value="Creatinase/aminopeptidase-like"/>
</dbReference>
<feature type="non-terminal residue" evidence="2">
    <location>
        <position position="1"/>
    </location>
</feature>